<dbReference type="Proteomes" id="UP001449178">
    <property type="component" value="Chromosome"/>
</dbReference>
<comment type="cofactor">
    <cofactor evidence="1 12">
        <name>pyridoxal 5'-phosphate</name>
        <dbReference type="ChEBI" id="CHEBI:597326"/>
    </cofactor>
</comment>
<evidence type="ECO:0000256" key="2">
    <source>
        <dbReference type="ARBA" id="ARBA00004746"/>
    </source>
</evidence>
<evidence type="ECO:0000256" key="12">
    <source>
        <dbReference type="RuleBase" id="RU003693"/>
    </source>
</evidence>
<evidence type="ECO:0000256" key="7">
    <source>
        <dbReference type="ARBA" id="ARBA00022756"/>
    </source>
</evidence>
<gene>
    <name evidence="14" type="ORF">WMO13_05060</name>
</gene>
<evidence type="ECO:0000256" key="4">
    <source>
        <dbReference type="ARBA" id="ARBA00011738"/>
    </source>
</evidence>
<evidence type="ECO:0000256" key="3">
    <source>
        <dbReference type="ARBA" id="ARBA00010008"/>
    </source>
</evidence>
<dbReference type="EMBL" id="CP150637">
    <property type="protein sequence ID" value="WZW88761.1"/>
    <property type="molecule type" value="Genomic_DNA"/>
</dbReference>
<evidence type="ECO:0000256" key="6">
    <source>
        <dbReference type="ARBA" id="ARBA00022679"/>
    </source>
</evidence>
<keyword evidence="15" id="KW-1185">Reference proteome</keyword>
<comment type="pathway">
    <text evidence="2">Cofactor biosynthesis; biotin biosynthesis.</text>
</comment>
<comment type="similarity">
    <text evidence="3">Belongs to the class-II pyridoxal-phosphate-dependent aminotransferase family. BioF subfamily.</text>
</comment>
<sequence>MNGWKARIDQALQQALSQNQKRQRVVCEIKPQSEMMVAGRSYLNFSSNDYLGLSQHPDLLQTAMEAMREHGIGSGGSGHVTGYSAPLAALEQDLATWLGYERAIVYPSGFTANQAIIKLLIAKGDRILADKLSHASIMEAAMLSPGELRRFKHNDPTSLQKLLSQSLLSEDTEQIVITEGVFSMDGDMAPLDALVDVIQDQALFVVDDAHGIGILGHQGRGTCDQLGIHPDILVVTFGKAVGCSGAAILLSAQLAEYFIQYSRPLIYSTAIPPMQAAILRASFTLIRGQIGDALRQKLRENIHYFQDRMKDLLSEIPESHRLKSSLQLLPSDTPIQPLIIGESDDTLKVADSLKQKGIWLSAIRPPTVPPKSARLRITITATHTVAMIDQLVAALYQVLFDAEYL</sequence>
<proteinExistence type="inferred from homology"/>
<dbReference type="SUPFAM" id="SSF53383">
    <property type="entry name" value="PLP-dependent transferases"/>
    <property type="match status" value="1"/>
</dbReference>
<evidence type="ECO:0000256" key="11">
    <source>
        <dbReference type="ARBA" id="ARBA00047715"/>
    </source>
</evidence>
<protein>
    <recommendedName>
        <fullName evidence="5">8-amino-7-oxononanoate synthase</fullName>
        <ecNumber evidence="5">2.3.1.47</ecNumber>
    </recommendedName>
    <alternativeName>
        <fullName evidence="9">7-keto-8-amino-pelargonic acid synthase</fullName>
    </alternativeName>
    <alternativeName>
        <fullName evidence="10">8-amino-7-ketopelargonate synthase</fullName>
    </alternativeName>
</protein>
<evidence type="ECO:0000256" key="5">
    <source>
        <dbReference type="ARBA" id="ARBA00013187"/>
    </source>
</evidence>
<dbReference type="InterPro" id="IPR015422">
    <property type="entry name" value="PyrdxlP-dep_Trfase_small"/>
</dbReference>
<dbReference type="InterPro" id="IPR015421">
    <property type="entry name" value="PyrdxlP-dep_Trfase_major"/>
</dbReference>
<reference evidence="14 15" key="1">
    <citation type="submission" date="2024-03" db="EMBL/GenBank/DDBJ databases">
        <title>Complete Genome Sequence and Annotation of Ignatzschineria larvae DSM 13226.</title>
        <authorList>
            <person name="Cantrell E."/>
            <person name="Burcham Z.M."/>
        </authorList>
    </citation>
    <scope>NUCLEOTIDE SEQUENCE [LARGE SCALE GENOMIC DNA]</scope>
    <source>
        <strain evidence="14 15">DSM 13226</strain>
    </source>
</reference>
<evidence type="ECO:0000256" key="8">
    <source>
        <dbReference type="ARBA" id="ARBA00022898"/>
    </source>
</evidence>
<comment type="catalytic activity">
    <reaction evidence="11">
        <text>6-carboxyhexanoyl-[ACP] + L-alanine + H(+) = (8S)-8-amino-7-oxononanoate + holo-[ACP] + CO2</text>
        <dbReference type="Rhea" id="RHEA:42288"/>
        <dbReference type="Rhea" id="RHEA-COMP:9685"/>
        <dbReference type="Rhea" id="RHEA-COMP:9955"/>
        <dbReference type="ChEBI" id="CHEBI:15378"/>
        <dbReference type="ChEBI" id="CHEBI:16526"/>
        <dbReference type="ChEBI" id="CHEBI:57972"/>
        <dbReference type="ChEBI" id="CHEBI:64479"/>
        <dbReference type="ChEBI" id="CHEBI:78846"/>
        <dbReference type="ChEBI" id="CHEBI:149468"/>
        <dbReference type="EC" id="2.3.1.47"/>
    </reaction>
</comment>
<dbReference type="InterPro" id="IPR001917">
    <property type="entry name" value="Aminotrans_II_pyridoxalP_BS"/>
</dbReference>
<dbReference type="GO" id="GO:0008710">
    <property type="term" value="F:8-amino-7-oxononanoate synthase activity"/>
    <property type="evidence" value="ECO:0007669"/>
    <property type="project" value="UniProtKB-EC"/>
</dbReference>
<name>A0ABZ3C2N7_9GAMM</name>
<dbReference type="InterPro" id="IPR015424">
    <property type="entry name" value="PyrdxlP-dep_Trfase"/>
</dbReference>
<evidence type="ECO:0000256" key="10">
    <source>
        <dbReference type="ARBA" id="ARBA00033381"/>
    </source>
</evidence>
<evidence type="ECO:0000259" key="13">
    <source>
        <dbReference type="Pfam" id="PF00155"/>
    </source>
</evidence>
<accession>A0ABZ3C2N7</accession>
<evidence type="ECO:0000313" key="15">
    <source>
        <dbReference type="Proteomes" id="UP001449178"/>
    </source>
</evidence>
<comment type="subunit">
    <text evidence="4">Homodimer.</text>
</comment>
<dbReference type="PROSITE" id="PS00599">
    <property type="entry name" value="AA_TRANSFER_CLASS_2"/>
    <property type="match status" value="1"/>
</dbReference>
<dbReference type="InterPro" id="IPR050087">
    <property type="entry name" value="AON_synthase_class-II"/>
</dbReference>
<evidence type="ECO:0000256" key="9">
    <source>
        <dbReference type="ARBA" id="ARBA00032610"/>
    </source>
</evidence>
<dbReference type="EC" id="2.3.1.47" evidence="5"/>
<keyword evidence="14" id="KW-0012">Acyltransferase</keyword>
<dbReference type="PANTHER" id="PTHR13693">
    <property type="entry name" value="CLASS II AMINOTRANSFERASE/8-AMINO-7-OXONONANOATE SYNTHASE"/>
    <property type="match status" value="1"/>
</dbReference>
<organism evidence="14 15">
    <name type="scientific">Ignatzschineria larvae DSM 13226</name>
    <dbReference type="NCBI Taxonomy" id="1111732"/>
    <lineage>
        <taxon>Bacteria</taxon>
        <taxon>Pseudomonadati</taxon>
        <taxon>Pseudomonadota</taxon>
        <taxon>Gammaproteobacteria</taxon>
        <taxon>Cardiobacteriales</taxon>
        <taxon>Ignatzschineriaceae</taxon>
        <taxon>Ignatzschineria</taxon>
    </lineage>
</organism>
<dbReference type="PANTHER" id="PTHR13693:SF100">
    <property type="entry name" value="8-AMINO-7-OXONONANOATE SYNTHASE"/>
    <property type="match status" value="1"/>
</dbReference>
<feature type="domain" description="Aminotransferase class I/classII large" evidence="13">
    <location>
        <begin position="42"/>
        <end position="395"/>
    </location>
</feature>
<evidence type="ECO:0000256" key="1">
    <source>
        <dbReference type="ARBA" id="ARBA00001933"/>
    </source>
</evidence>
<keyword evidence="8 12" id="KW-0663">Pyridoxal phosphate</keyword>
<dbReference type="Gene3D" id="3.90.1150.10">
    <property type="entry name" value="Aspartate Aminotransferase, domain 1"/>
    <property type="match status" value="1"/>
</dbReference>
<dbReference type="Pfam" id="PF00155">
    <property type="entry name" value="Aminotran_1_2"/>
    <property type="match status" value="1"/>
</dbReference>
<dbReference type="InterPro" id="IPR004839">
    <property type="entry name" value="Aminotransferase_I/II_large"/>
</dbReference>
<dbReference type="RefSeq" id="WP_026878011.1">
    <property type="nucleotide sequence ID" value="NZ_AZOD01000001.1"/>
</dbReference>
<evidence type="ECO:0000313" key="14">
    <source>
        <dbReference type="EMBL" id="WZW88761.1"/>
    </source>
</evidence>
<keyword evidence="7" id="KW-0093">Biotin biosynthesis</keyword>
<dbReference type="Gene3D" id="3.40.640.10">
    <property type="entry name" value="Type I PLP-dependent aspartate aminotransferase-like (Major domain)"/>
    <property type="match status" value="1"/>
</dbReference>
<keyword evidence="6 14" id="KW-0808">Transferase</keyword>